<evidence type="ECO:0000313" key="5">
    <source>
        <dbReference type="Proteomes" id="UP001343257"/>
    </source>
</evidence>
<evidence type="ECO:0000313" key="4">
    <source>
        <dbReference type="EMBL" id="MED5020204.1"/>
    </source>
</evidence>
<evidence type="ECO:0000256" key="1">
    <source>
        <dbReference type="SAM" id="MobiDB-lite"/>
    </source>
</evidence>
<dbReference type="Pfam" id="PF00174">
    <property type="entry name" value="Oxidored_molyb"/>
    <property type="match status" value="1"/>
</dbReference>
<dbReference type="PANTHER" id="PTHR43032">
    <property type="entry name" value="PROTEIN-METHIONINE-SULFOXIDE REDUCTASE"/>
    <property type="match status" value="1"/>
</dbReference>
<name>A0ABU6PZ93_9BACL</name>
<sequence>MTQWLNKLRKGVGRKLAAVHRWNAWMIAFLALSGLILPWGAWREILGAGRVWLKWLHVGVGLALLLPVLYYLLLAGKHWSLLKGRPAQKWNVGIVLLIMTGWFLSGIVLWQFRAFGPRWSNTALTIHDAFTWIGLPYMIYHSVTRTRWLKETHRRSVRTDRPAQQSAGSSPSATEPLYTRRAFLRSAIGAGFAIALGPSFVKWLATSFSADGNVEDLLQKDGNHLVPAPQPAADSLPPVGGGSKGMFRIYTVTPIPEFDNSNWSFTVDGLVRKTLKWNWEEFVKLTRTVQVSNFHCVTGWSVYNNTWEGIPLRHLLEQAGVQSAAQTVKFYSGDGVYTDSLTMKQAQMDDIMVAVMLDGKPIPSDLGGPVRLVVPQMYTYKSVKWLNRIELIAEDHVGYWEERGYDKDAWLPDAKRT</sequence>
<dbReference type="InterPro" id="IPR000572">
    <property type="entry name" value="OxRdtase_Mopterin-bd_dom"/>
</dbReference>
<comment type="caution">
    <text evidence="4">The sequence shown here is derived from an EMBL/GenBank/DDBJ whole genome shotgun (WGS) entry which is preliminary data.</text>
</comment>
<feature type="compositionally biased region" description="Low complexity" evidence="1">
    <location>
        <begin position="162"/>
        <end position="173"/>
    </location>
</feature>
<reference evidence="4 5" key="1">
    <citation type="submission" date="2023-03" db="EMBL/GenBank/DDBJ databases">
        <title>Bacillus Genome Sequencing.</title>
        <authorList>
            <person name="Dunlap C."/>
        </authorList>
    </citation>
    <scope>NUCLEOTIDE SEQUENCE [LARGE SCALE GENOMIC DNA]</scope>
    <source>
        <strain evidence="4 5">NRS-52</strain>
    </source>
</reference>
<feature type="transmembrane region" description="Helical" evidence="2">
    <location>
        <begin position="52"/>
        <end position="73"/>
    </location>
</feature>
<dbReference type="Proteomes" id="UP001343257">
    <property type="component" value="Unassembled WGS sequence"/>
</dbReference>
<dbReference type="SUPFAM" id="SSF56524">
    <property type="entry name" value="Oxidoreductase molybdopterin-binding domain"/>
    <property type="match status" value="1"/>
</dbReference>
<feature type="transmembrane region" description="Helical" evidence="2">
    <location>
        <begin position="21"/>
        <end position="40"/>
    </location>
</feature>
<protein>
    <submittedName>
        <fullName evidence="4">Molybdopterin-dependent oxidoreductase</fullName>
    </submittedName>
</protein>
<dbReference type="RefSeq" id="WP_328281471.1">
    <property type="nucleotide sequence ID" value="NZ_JARTLD010000064.1"/>
</dbReference>
<feature type="transmembrane region" description="Helical" evidence="2">
    <location>
        <begin position="94"/>
        <end position="113"/>
    </location>
</feature>
<dbReference type="PANTHER" id="PTHR43032:SF4">
    <property type="entry name" value="OXIDOREDUCTASE MOLYBDOPTERIN-BINDING DOMAIN-CONTAINING PROTEIN"/>
    <property type="match status" value="1"/>
</dbReference>
<proteinExistence type="predicted"/>
<dbReference type="SUPFAM" id="SSF81342">
    <property type="entry name" value="Transmembrane di-heme cytochromes"/>
    <property type="match status" value="1"/>
</dbReference>
<evidence type="ECO:0000259" key="3">
    <source>
        <dbReference type="Pfam" id="PF00174"/>
    </source>
</evidence>
<gene>
    <name evidence="4" type="ORF">P9847_23325</name>
</gene>
<dbReference type="EMBL" id="JARTLD010000064">
    <property type="protein sequence ID" value="MED5020204.1"/>
    <property type="molecule type" value="Genomic_DNA"/>
</dbReference>
<keyword evidence="2" id="KW-0812">Transmembrane</keyword>
<keyword evidence="2" id="KW-1133">Transmembrane helix</keyword>
<feature type="transmembrane region" description="Helical" evidence="2">
    <location>
        <begin position="119"/>
        <end position="140"/>
    </location>
</feature>
<feature type="transmembrane region" description="Helical" evidence="2">
    <location>
        <begin position="182"/>
        <end position="205"/>
    </location>
</feature>
<dbReference type="Gene3D" id="3.90.420.10">
    <property type="entry name" value="Oxidoreductase, molybdopterin-binding domain"/>
    <property type="match status" value="1"/>
</dbReference>
<keyword evidence="2" id="KW-0472">Membrane</keyword>
<feature type="region of interest" description="Disordered" evidence="1">
    <location>
        <begin position="154"/>
        <end position="174"/>
    </location>
</feature>
<dbReference type="InterPro" id="IPR036374">
    <property type="entry name" value="OxRdtase_Mopterin-bd_sf"/>
</dbReference>
<evidence type="ECO:0000256" key="2">
    <source>
        <dbReference type="SAM" id="Phobius"/>
    </source>
</evidence>
<accession>A0ABU6PZ93</accession>
<dbReference type="InterPro" id="IPR016174">
    <property type="entry name" value="Di-haem_cyt_TM"/>
</dbReference>
<keyword evidence="5" id="KW-1185">Reference proteome</keyword>
<feature type="domain" description="Oxidoreductase molybdopterin-binding" evidence="3">
    <location>
        <begin position="254"/>
        <end position="400"/>
    </location>
</feature>
<organism evidence="4 5">
    <name type="scientific">Paenibacillus chibensis</name>
    <dbReference type="NCBI Taxonomy" id="59846"/>
    <lineage>
        <taxon>Bacteria</taxon>
        <taxon>Bacillati</taxon>
        <taxon>Bacillota</taxon>
        <taxon>Bacilli</taxon>
        <taxon>Bacillales</taxon>
        <taxon>Paenibacillaceae</taxon>
        <taxon>Paenibacillus</taxon>
    </lineage>
</organism>